<protein>
    <submittedName>
        <fullName evidence="1">Uncharacterized protein</fullName>
    </submittedName>
</protein>
<proteinExistence type="predicted"/>
<name>A0A816M4Y4_9BILA</name>
<evidence type="ECO:0000313" key="1">
    <source>
        <dbReference type="EMBL" id="CAF1977827.1"/>
    </source>
</evidence>
<dbReference type="AlphaFoldDB" id="A0A816M4Y4"/>
<comment type="caution">
    <text evidence="1">The sequence shown here is derived from an EMBL/GenBank/DDBJ whole genome shotgun (WGS) entry which is preliminary data.</text>
</comment>
<evidence type="ECO:0000313" key="3">
    <source>
        <dbReference type="Proteomes" id="UP000663824"/>
    </source>
</evidence>
<dbReference type="EMBL" id="CAJNRE010002466">
    <property type="protein sequence ID" value="CAF1977827.1"/>
    <property type="molecule type" value="Genomic_DNA"/>
</dbReference>
<organism evidence="1 3">
    <name type="scientific">Rotaria magnacalcarata</name>
    <dbReference type="NCBI Taxonomy" id="392030"/>
    <lineage>
        <taxon>Eukaryota</taxon>
        <taxon>Metazoa</taxon>
        <taxon>Spiralia</taxon>
        <taxon>Gnathifera</taxon>
        <taxon>Rotifera</taxon>
        <taxon>Eurotatoria</taxon>
        <taxon>Bdelloidea</taxon>
        <taxon>Philodinida</taxon>
        <taxon>Philodinidae</taxon>
        <taxon>Rotaria</taxon>
    </lineage>
</organism>
<gene>
    <name evidence="1" type="ORF">MBJ925_LOCUS7122</name>
    <name evidence="2" type="ORF">SMN809_LOCUS7686</name>
</gene>
<dbReference type="Proteomes" id="UP000676336">
    <property type="component" value="Unassembled WGS sequence"/>
</dbReference>
<dbReference type="Proteomes" id="UP000663824">
    <property type="component" value="Unassembled WGS sequence"/>
</dbReference>
<accession>A0A816M4Y4</accession>
<sequence length="95" mass="11210">MVIRMRESDRKQDDIEMTTDSFILNSLLCHPNVPTDRNVRRCEILFSSMHNKHIGYHIKWSCLLNSVVFSVKEYEIAITIRMLWGEGGQNEKRIN</sequence>
<evidence type="ECO:0000313" key="2">
    <source>
        <dbReference type="EMBL" id="CAF3921413.1"/>
    </source>
</evidence>
<dbReference type="EMBL" id="CAJOBI010002273">
    <property type="protein sequence ID" value="CAF3921413.1"/>
    <property type="molecule type" value="Genomic_DNA"/>
</dbReference>
<reference evidence="1" key="1">
    <citation type="submission" date="2021-02" db="EMBL/GenBank/DDBJ databases">
        <authorList>
            <person name="Nowell W R."/>
        </authorList>
    </citation>
    <scope>NUCLEOTIDE SEQUENCE</scope>
</reference>